<gene>
    <name evidence="1" type="ORF">TGAM01_v204210</name>
</gene>
<comment type="caution">
    <text evidence="1">The sequence shown here is derived from an EMBL/GenBank/DDBJ whole genome shotgun (WGS) entry which is preliminary data.</text>
</comment>
<dbReference type="RefSeq" id="XP_024405836.1">
    <property type="nucleotide sequence ID" value="XM_024549372.1"/>
</dbReference>
<evidence type="ECO:0000313" key="1">
    <source>
        <dbReference type="EMBL" id="PON26709.1"/>
    </source>
</evidence>
<dbReference type="STRING" id="398673.A0A2P4ZQX7"/>
<reference evidence="1 2" key="1">
    <citation type="journal article" date="2016" name="Genome Announc.">
        <title>Draft Whole-Genome Sequence of Trichoderma gamsii T6085, a Promising Biocontrol Agent of Fusarium Head Blight on Wheat.</title>
        <authorList>
            <person name="Baroncelli R."/>
            <person name="Zapparata A."/>
            <person name="Piaggeschi G."/>
            <person name="Sarrocco S."/>
            <person name="Vannacci G."/>
        </authorList>
    </citation>
    <scope>NUCLEOTIDE SEQUENCE [LARGE SCALE GENOMIC DNA]</scope>
    <source>
        <strain evidence="1 2">T6085</strain>
    </source>
</reference>
<evidence type="ECO:0000313" key="2">
    <source>
        <dbReference type="Proteomes" id="UP000054821"/>
    </source>
</evidence>
<keyword evidence="2" id="KW-1185">Reference proteome</keyword>
<dbReference type="EMBL" id="JPDN02000012">
    <property type="protein sequence ID" value="PON26709.1"/>
    <property type="molecule type" value="Genomic_DNA"/>
</dbReference>
<protein>
    <submittedName>
        <fullName evidence="1">Uncharacterized protein</fullName>
    </submittedName>
</protein>
<dbReference type="AlphaFoldDB" id="A0A2P4ZQX7"/>
<accession>A0A2P4ZQX7</accession>
<sequence>MHVATDLVDLWSTHRKDIYRMPELFEPEGSKAHRPPPFEECRDVLGFCTVCLTDYVTTIERAKVREITRSETSKYRVSVGLPLDGWSITITAYHQLGRCRDPEDWKWVTLLESPLDRILSKSPAKRNLAIYPPGIIREKWQTVESSVKELEHHNEIRANTLAFHSNTWRQANTVVSSRNSYSFEAIF</sequence>
<proteinExistence type="predicted"/>
<name>A0A2P4ZQX7_9HYPO</name>
<dbReference type="GeneID" id="36347499"/>
<organism evidence="1 2">
    <name type="scientific">Trichoderma gamsii</name>
    <dbReference type="NCBI Taxonomy" id="398673"/>
    <lineage>
        <taxon>Eukaryota</taxon>
        <taxon>Fungi</taxon>
        <taxon>Dikarya</taxon>
        <taxon>Ascomycota</taxon>
        <taxon>Pezizomycotina</taxon>
        <taxon>Sordariomycetes</taxon>
        <taxon>Hypocreomycetidae</taxon>
        <taxon>Hypocreales</taxon>
        <taxon>Hypocreaceae</taxon>
        <taxon>Trichoderma</taxon>
    </lineage>
</organism>
<dbReference type="Proteomes" id="UP000054821">
    <property type="component" value="Unassembled WGS sequence"/>
</dbReference>